<reference evidence="1" key="1">
    <citation type="submission" date="2023-07" db="EMBL/GenBank/DDBJ databases">
        <title>Black Yeasts Isolated from many extreme environments.</title>
        <authorList>
            <person name="Coleine C."/>
            <person name="Stajich J.E."/>
            <person name="Selbmann L."/>
        </authorList>
    </citation>
    <scope>NUCLEOTIDE SEQUENCE</scope>
    <source>
        <strain evidence="1">CCFEE 5714</strain>
    </source>
</reference>
<sequence>MELEPITEFELAGRRDIRHVFKDHRFSEQAYRRDCTRWMKNSKSSEISPSRHRKWRGGKGARRQLDEDVIEAMDPDFVALVTGLSPYLDGHIVDCETCRPELIEWCQLGEMRDTNGDQVSVLGRRWHCALDIGFVSRAEAGDGSEIDHEYIASSLYETASLFEDEDNVTLSGCASEIDWIILHPAAFLDDSAADSEASPWENLSISGEE</sequence>
<comment type="caution">
    <text evidence="1">The sequence shown here is derived from an EMBL/GenBank/DDBJ whole genome shotgun (WGS) entry which is preliminary data.</text>
</comment>
<name>A0ACC3MYB0_9PEZI</name>
<protein>
    <submittedName>
        <fullName evidence="1">Uncharacterized protein</fullName>
    </submittedName>
</protein>
<dbReference type="Proteomes" id="UP001281147">
    <property type="component" value="Unassembled WGS sequence"/>
</dbReference>
<evidence type="ECO:0000313" key="1">
    <source>
        <dbReference type="EMBL" id="KAK3706387.1"/>
    </source>
</evidence>
<evidence type="ECO:0000313" key="2">
    <source>
        <dbReference type="Proteomes" id="UP001281147"/>
    </source>
</evidence>
<keyword evidence="2" id="KW-1185">Reference proteome</keyword>
<dbReference type="EMBL" id="JAUTXU010000120">
    <property type="protein sequence ID" value="KAK3706387.1"/>
    <property type="molecule type" value="Genomic_DNA"/>
</dbReference>
<gene>
    <name evidence="1" type="ORF">LTR37_012765</name>
</gene>
<organism evidence="1 2">
    <name type="scientific">Vermiconidia calcicola</name>
    <dbReference type="NCBI Taxonomy" id="1690605"/>
    <lineage>
        <taxon>Eukaryota</taxon>
        <taxon>Fungi</taxon>
        <taxon>Dikarya</taxon>
        <taxon>Ascomycota</taxon>
        <taxon>Pezizomycotina</taxon>
        <taxon>Dothideomycetes</taxon>
        <taxon>Dothideomycetidae</taxon>
        <taxon>Mycosphaerellales</taxon>
        <taxon>Extremaceae</taxon>
        <taxon>Vermiconidia</taxon>
    </lineage>
</organism>
<proteinExistence type="predicted"/>
<accession>A0ACC3MYB0</accession>